<reference evidence="19" key="2">
    <citation type="submission" date="2015-01" db="EMBL/GenBank/DDBJ databases">
        <title>Evolutionary Origins and Diversification of the Mycorrhizal Mutualists.</title>
        <authorList>
            <consortium name="DOE Joint Genome Institute"/>
            <consortium name="Mycorrhizal Genomics Consortium"/>
            <person name="Kohler A."/>
            <person name="Kuo A."/>
            <person name="Nagy L.G."/>
            <person name="Floudas D."/>
            <person name="Copeland A."/>
            <person name="Barry K.W."/>
            <person name="Cichocki N."/>
            <person name="Veneault-Fourrey C."/>
            <person name="LaButti K."/>
            <person name="Lindquist E.A."/>
            <person name="Lipzen A."/>
            <person name="Lundell T."/>
            <person name="Morin E."/>
            <person name="Murat C."/>
            <person name="Riley R."/>
            <person name="Ohm R."/>
            <person name="Sun H."/>
            <person name="Tunlid A."/>
            <person name="Henrissat B."/>
            <person name="Grigoriev I.V."/>
            <person name="Hibbett D.S."/>
            <person name="Martin F."/>
        </authorList>
    </citation>
    <scope>NUCLEOTIDE SEQUENCE [LARGE SCALE GENOMIC DNA]</scope>
    <source>
        <strain evidence="19">MAFF 305830</strain>
    </source>
</reference>
<dbReference type="InterPro" id="IPR002509">
    <property type="entry name" value="NODB_dom"/>
</dbReference>
<evidence type="ECO:0000256" key="13">
    <source>
        <dbReference type="ARBA" id="ARBA00023326"/>
    </source>
</evidence>
<reference evidence="18 19" key="1">
    <citation type="submission" date="2014-04" db="EMBL/GenBank/DDBJ databases">
        <authorList>
            <consortium name="DOE Joint Genome Institute"/>
            <person name="Kuo A."/>
            <person name="Zuccaro A."/>
            <person name="Kohler A."/>
            <person name="Nagy L.G."/>
            <person name="Floudas D."/>
            <person name="Copeland A."/>
            <person name="Barry K.W."/>
            <person name="Cichocki N."/>
            <person name="Veneault-Fourrey C."/>
            <person name="LaButti K."/>
            <person name="Lindquist E.A."/>
            <person name="Lipzen A."/>
            <person name="Lundell T."/>
            <person name="Morin E."/>
            <person name="Murat C."/>
            <person name="Sun H."/>
            <person name="Tunlid A."/>
            <person name="Henrissat B."/>
            <person name="Grigoriev I.V."/>
            <person name="Hibbett D.S."/>
            <person name="Martin F."/>
            <person name="Nordberg H.P."/>
            <person name="Cantor M.N."/>
            <person name="Hua S.X."/>
        </authorList>
    </citation>
    <scope>NUCLEOTIDE SEQUENCE [LARGE SCALE GENOMIC DNA]</scope>
    <source>
        <strain evidence="18 19">MAFF 305830</strain>
    </source>
</reference>
<dbReference type="GO" id="GO:0046872">
    <property type="term" value="F:metal ion binding"/>
    <property type="evidence" value="ECO:0007669"/>
    <property type="project" value="UniProtKB-KW"/>
</dbReference>
<keyword evidence="4" id="KW-0325">Glycoprotein</keyword>
<dbReference type="EMBL" id="KN824361">
    <property type="protein sequence ID" value="KIM22204.1"/>
    <property type="molecule type" value="Genomic_DNA"/>
</dbReference>
<feature type="chain" id="PRO_5002161074" description="chitin deacetylase" evidence="16">
    <location>
        <begin position="21"/>
        <end position="497"/>
    </location>
</feature>
<dbReference type="HOGENOM" id="CLU_030200_2_1_1"/>
<feature type="signal peptide" evidence="16">
    <location>
        <begin position="1"/>
        <end position="20"/>
    </location>
</feature>
<evidence type="ECO:0000256" key="14">
    <source>
        <dbReference type="ARBA" id="ARBA00024056"/>
    </source>
</evidence>
<keyword evidence="8" id="KW-0472">Membrane</keyword>
<evidence type="ECO:0000256" key="15">
    <source>
        <dbReference type="ARBA" id="ARBA00048494"/>
    </source>
</evidence>
<evidence type="ECO:0000256" key="8">
    <source>
        <dbReference type="ARBA" id="ARBA00023136"/>
    </source>
</evidence>
<keyword evidence="4" id="KW-0336">GPI-anchor</keyword>
<evidence type="ECO:0000259" key="17">
    <source>
        <dbReference type="PROSITE" id="PS51677"/>
    </source>
</evidence>
<evidence type="ECO:0000313" key="19">
    <source>
        <dbReference type="Proteomes" id="UP000054097"/>
    </source>
</evidence>
<dbReference type="PROSITE" id="PS51677">
    <property type="entry name" value="NODB"/>
    <property type="match status" value="1"/>
</dbReference>
<dbReference type="GO" id="GO:0005886">
    <property type="term" value="C:plasma membrane"/>
    <property type="evidence" value="ECO:0007669"/>
    <property type="project" value="UniProtKB-SubCell"/>
</dbReference>
<keyword evidence="7" id="KW-0146">Chitin degradation</keyword>
<evidence type="ECO:0000256" key="10">
    <source>
        <dbReference type="ARBA" id="ARBA00023285"/>
    </source>
</evidence>
<keyword evidence="11" id="KW-0449">Lipoprotein</keyword>
<keyword evidence="13" id="KW-0624">Polysaccharide degradation</keyword>
<gene>
    <name evidence="18" type="ORF">M408DRAFT_333035</name>
</gene>
<evidence type="ECO:0000313" key="18">
    <source>
        <dbReference type="EMBL" id="KIM22204.1"/>
    </source>
</evidence>
<keyword evidence="19" id="KW-1185">Reference proteome</keyword>
<accession>A0A0C3AQ79</accession>
<evidence type="ECO:0000256" key="12">
    <source>
        <dbReference type="ARBA" id="ARBA00023316"/>
    </source>
</evidence>
<comment type="subcellular location">
    <subcellularLocation>
        <location evidence="2">Cell membrane</location>
        <topology evidence="2">Lipid-anchor</topology>
        <topology evidence="2">GPI-anchor</topology>
    </subcellularLocation>
</comment>
<keyword evidence="10" id="KW-0170">Cobalt</keyword>
<proteinExistence type="predicted"/>
<keyword evidence="16" id="KW-0732">Signal</keyword>
<dbReference type="InterPro" id="IPR050248">
    <property type="entry name" value="Polysacc_deacetylase_ArnD"/>
</dbReference>
<evidence type="ECO:0000256" key="16">
    <source>
        <dbReference type="SAM" id="SignalP"/>
    </source>
</evidence>
<evidence type="ECO:0000256" key="9">
    <source>
        <dbReference type="ARBA" id="ARBA00023277"/>
    </source>
</evidence>
<feature type="domain" description="NodB homology" evidence="17">
    <location>
        <begin position="175"/>
        <end position="399"/>
    </location>
</feature>
<dbReference type="GO" id="GO:0071555">
    <property type="term" value="P:cell wall organization"/>
    <property type="evidence" value="ECO:0007669"/>
    <property type="project" value="UniProtKB-KW"/>
</dbReference>
<comment type="catalytic activity">
    <reaction evidence="15">
        <text>[(1-&gt;4)-N-acetyl-beta-D-glucosaminyl](n) + n H2O = chitosan + n acetate</text>
        <dbReference type="Rhea" id="RHEA:10464"/>
        <dbReference type="Rhea" id="RHEA-COMP:9593"/>
        <dbReference type="Rhea" id="RHEA-COMP:9597"/>
        <dbReference type="ChEBI" id="CHEBI:15377"/>
        <dbReference type="ChEBI" id="CHEBI:17029"/>
        <dbReference type="ChEBI" id="CHEBI:30089"/>
        <dbReference type="ChEBI" id="CHEBI:57704"/>
        <dbReference type="EC" id="3.5.1.41"/>
    </reaction>
    <physiologicalReaction direction="left-to-right" evidence="15">
        <dbReference type="Rhea" id="RHEA:10465"/>
    </physiologicalReaction>
</comment>
<dbReference type="EC" id="3.5.1.41" evidence="14"/>
<dbReference type="AlphaFoldDB" id="A0A0C3AQ79"/>
<dbReference type="GO" id="GO:0004099">
    <property type="term" value="F:chitin deacetylase activity"/>
    <property type="evidence" value="ECO:0007669"/>
    <property type="project" value="UniProtKB-EC"/>
</dbReference>
<evidence type="ECO:0000256" key="7">
    <source>
        <dbReference type="ARBA" id="ARBA00023024"/>
    </source>
</evidence>
<dbReference type="Proteomes" id="UP000054097">
    <property type="component" value="Unassembled WGS sequence"/>
</dbReference>
<dbReference type="Pfam" id="PF01522">
    <property type="entry name" value="Polysacc_deac_1"/>
    <property type="match status" value="1"/>
</dbReference>
<evidence type="ECO:0000256" key="4">
    <source>
        <dbReference type="ARBA" id="ARBA00022622"/>
    </source>
</evidence>
<dbReference type="OrthoDB" id="407355at2759"/>
<dbReference type="GO" id="GO:0009272">
    <property type="term" value="P:fungal-type cell wall biogenesis"/>
    <property type="evidence" value="ECO:0007669"/>
    <property type="project" value="UniProtKB-ARBA"/>
</dbReference>
<evidence type="ECO:0000256" key="11">
    <source>
        <dbReference type="ARBA" id="ARBA00023288"/>
    </source>
</evidence>
<evidence type="ECO:0000256" key="2">
    <source>
        <dbReference type="ARBA" id="ARBA00004609"/>
    </source>
</evidence>
<evidence type="ECO:0000256" key="5">
    <source>
        <dbReference type="ARBA" id="ARBA00022723"/>
    </source>
</evidence>
<keyword evidence="3" id="KW-1003">Cell membrane</keyword>
<keyword evidence="12" id="KW-0961">Cell wall biogenesis/degradation</keyword>
<dbReference type="PROSITE" id="PS51257">
    <property type="entry name" value="PROKAR_LIPOPROTEIN"/>
    <property type="match status" value="1"/>
</dbReference>
<dbReference type="Gene3D" id="3.20.20.370">
    <property type="entry name" value="Glycoside hydrolase/deacetylase"/>
    <property type="match status" value="1"/>
</dbReference>
<protein>
    <recommendedName>
        <fullName evidence="14">chitin deacetylase</fullName>
        <ecNumber evidence="14">3.5.1.41</ecNumber>
    </recommendedName>
</protein>
<organism evidence="18 19">
    <name type="scientific">Serendipita vermifera MAFF 305830</name>
    <dbReference type="NCBI Taxonomy" id="933852"/>
    <lineage>
        <taxon>Eukaryota</taxon>
        <taxon>Fungi</taxon>
        <taxon>Dikarya</taxon>
        <taxon>Basidiomycota</taxon>
        <taxon>Agaricomycotina</taxon>
        <taxon>Agaricomycetes</taxon>
        <taxon>Sebacinales</taxon>
        <taxon>Serendipitaceae</taxon>
        <taxon>Serendipita</taxon>
    </lineage>
</organism>
<name>A0A0C3AQ79_SERVB</name>
<evidence type="ECO:0000256" key="6">
    <source>
        <dbReference type="ARBA" id="ARBA00022801"/>
    </source>
</evidence>
<dbReference type="GO" id="GO:0006032">
    <property type="term" value="P:chitin catabolic process"/>
    <property type="evidence" value="ECO:0007669"/>
    <property type="project" value="UniProtKB-KW"/>
</dbReference>
<dbReference type="STRING" id="933852.A0A0C3AQ79"/>
<dbReference type="GO" id="GO:0098552">
    <property type="term" value="C:side of membrane"/>
    <property type="evidence" value="ECO:0007669"/>
    <property type="project" value="UniProtKB-KW"/>
</dbReference>
<dbReference type="SUPFAM" id="SSF88713">
    <property type="entry name" value="Glycoside hydrolase/deacetylase"/>
    <property type="match status" value="1"/>
</dbReference>
<evidence type="ECO:0000256" key="1">
    <source>
        <dbReference type="ARBA" id="ARBA00001941"/>
    </source>
</evidence>
<dbReference type="InterPro" id="IPR011330">
    <property type="entry name" value="Glyco_hydro/deAcase_b/a-brl"/>
</dbReference>
<dbReference type="PANTHER" id="PTHR10587">
    <property type="entry name" value="GLYCOSYL TRANSFERASE-RELATED"/>
    <property type="match status" value="1"/>
</dbReference>
<comment type="cofactor">
    <cofactor evidence="1">
        <name>Co(2+)</name>
        <dbReference type="ChEBI" id="CHEBI:48828"/>
    </cofactor>
</comment>
<keyword evidence="6" id="KW-0378">Hydrolase</keyword>
<evidence type="ECO:0000256" key="3">
    <source>
        <dbReference type="ARBA" id="ARBA00022475"/>
    </source>
</evidence>
<dbReference type="PANTHER" id="PTHR10587:SF133">
    <property type="entry name" value="CHITIN DEACETYLASE 1-RELATED"/>
    <property type="match status" value="1"/>
</dbReference>
<keyword evidence="9" id="KW-0119">Carbohydrate metabolism</keyword>
<dbReference type="GO" id="GO:0000272">
    <property type="term" value="P:polysaccharide catabolic process"/>
    <property type="evidence" value="ECO:0007669"/>
    <property type="project" value="UniProtKB-KW"/>
</dbReference>
<keyword evidence="5" id="KW-0479">Metal-binding</keyword>
<sequence length="497" mass="53021">MASSHLRVLVALAAVSVATACGDHPPPMKRAVGDFEKRQATATYPTGPAYDVPPLASITPTPVSYTENLVPVLQTYAPGSQPPLSGAPPLPAYTIVPTSWPDLQLTPPTNSPEVTEWLRELEGHNIPNIPVNPTVDCGDAANAAAFAAAGESGNCWWTCGGCLRDTDVTQCKDQWDWGHNYDDGPGFYTNKLLTYLNSLPSVGNVPAGVAPGVKATFYVVGARVVSRPEILVYEYMNNHEISIHTWSHSALTTLTNEQIVAELGWTRKAIRDVIGVTPLSFRPPYGDMDDRVRAIALAMGMRPVIWTSSMVGVAPGGSAIQWDSQDWRVHAGTVQPVPNQATFQSVLDSSPQFSNTSSPSYSATHQGVVVLQHDIYVESVNLAIGYTVPYAQSHNPQWKLKTVTECQPRSDGSGLQKLEDAYVETNTDFGNPAWVAYQSHNSSAPPAQTSVITSNGVTRTVTSRPTGSSTSSRNGAVSVKGAGLFGVLAALGLGLVL</sequence>